<dbReference type="Gramene" id="TraesCAD_scaffold_048227_01G000100.1">
    <property type="protein sequence ID" value="TraesCAD_scaffold_048227_01G000100.1"/>
    <property type="gene ID" value="TraesCAD_scaffold_048227_01G000100"/>
</dbReference>
<dbReference type="Gramene" id="TraesSYM3A03G01389140.1">
    <property type="protein sequence ID" value="TraesSYM3A03G01389140.1"/>
    <property type="gene ID" value="TraesSYM3A03G01389140"/>
</dbReference>
<dbReference type="Gramene" id="TraesARI3A03G01387600.1">
    <property type="protein sequence ID" value="TraesARI3A03G01387600.1"/>
    <property type="gene ID" value="TraesARI3A03G01387600"/>
</dbReference>
<protein>
    <submittedName>
        <fullName evidence="1">Uncharacterized protein</fullName>
    </submittedName>
</protein>
<dbReference type="Gramene" id="TraesPARA_EIv1.0_0806760.1">
    <property type="protein sequence ID" value="TraesPARA_EIv1.0_0806760.1.CDS"/>
    <property type="gene ID" value="TraesPARA_EIv1.0_0806760"/>
</dbReference>
<dbReference type="Gramene" id="TraesJUL3A03G01379440.1">
    <property type="protein sequence ID" value="TraesJUL3A03G01379440.1"/>
    <property type="gene ID" value="TraesJUL3A03G01379440"/>
</dbReference>
<reference evidence="1" key="2">
    <citation type="submission" date="2018-10" db="UniProtKB">
        <authorList>
            <consortium name="EnsemblPlants"/>
        </authorList>
    </citation>
    <scope>IDENTIFICATION</scope>
</reference>
<name>A0A3B6EHM4_WHEAT</name>
<dbReference type="Gramene" id="TraesJAG3A03G01376700.1">
    <property type="protein sequence ID" value="TraesJAG3A03G01376700.1"/>
    <property type="gene ID" value="TraesJAG3A03G01376700"/>
</dbReference>
<dbReference type="Gramene" id="TraesCS3A03G0379000.1">
    <property type="protein sequence ID" value="TraesCS3A03G0379000.1.CDS"/>
    <property type="gene ID" value="TraesCS3A03G0379000"/>
</dbReference>
<dbReference type="Gramene" id="TraesLDM3A03G01369660.1">
    <property type="protein sequence ID" value="TraesLDM3A03G01369660.1"/>
    <property type="gene ID" value="TraesLDM3A03G01369660"/>
</dbReference>
<dbReference type="EnsemblPlants" id="TraesCS3A02G161900.1">
    <property type="protein sequence ID" value="TraesCS3A02G161900.1"/>
    <property type="gene ID" value="TraesCS3A02G161900"/>
</dbReference>
<dbReference type="Gramene" id="TraesCLE_scaffold_143306_01G000100.1">
    <property type="protein sequence ID" value="TraesCLE_scaffold_143306_01G000100.1"/>
    <property type="gene ID" value="TraesCLE_scaffold_143306_01G000100"/>
</dbReference>
<evidence type="ECO:0000313" key="2">
    <source>
        <dbReference type="Proteomes" id="UP000019116"/>
    </source>
</evidence>
<dbReference type="Gramene" id="TraesSTA3A03G01358890.1">
    <property type="protein sequence ID" value="TraesSTA3A03G01358890.1"/>
    <property type="gene ID" value="TraesSTA3A03G01358890"/>
</dbReference>
<keyword evidence="2" id="KW-1185">Reference proteome</keyword>
<dbReference type="Gramene" id="TraesCS3A02G161900.1">
    <property type="protein sequence ID" value="TraesCS3A02G161900.1"/>
    <property type="gene ID" value="TraesCS3A02G161900"/>
</dbReference>
<accession>A0A3B6EHM4</accession>
<dbReference type="Gramene" id="TraesNOR3A03G01387940.1">
    <property type="protein sequence ID" value="TraesNOR3A03G01387940.1"/>
    <property type="gene ID" value="TraesNOR3A03G01387940"/>
</dbReference>
<dbReference type="Gramene" id="TraesLAC3A03G01311300.1">
    <property type="protein sequence ID" value="TraesLAC3A03G01311300.1"/>
    <property type="gene ID" value="TraesLAC3A03G01311300"/>
</dbReference>
<dbReference type="Gramene" id="TraesRN3A0100384800.1">
    <property type="protein sequence ID" value="TraesRN3A0100384800.1"/>
    <property type="gene ID" value="TraesRN3A0100384800"/>
</dbReference>
<evidence type="ECO:0000313" key="1">
    <source>
        <dbReference type="EnsemblPlants" id="TraesCS3A02G161900.1"/>
    </source>
</evidence>
<dbReference type="AlphaFoldDB" id="A0A3B6EHM4"/>
<dbReference type="Proteomes" id="UP000019116">
    <property type="component" value="Chromosome 3A"/>
</dbReference>
<dbReference type="Gramene" id="TraesWEE_scaffold_080409_01G000100.1">
    <property type="protein sequence ID" value="TraesWEE_scaffold_080409_01G000100.1"/>
    <property type="gene ID" value="TraesWEE_scaffold_080409_01G000100"/>
</dbReference>
<dbReference type="Gramene" id="TraesROB_scaffold_045116_01G000100.1">
    <property type="protein sequence ID" value="TraesROB_scaffold_045116_01G000100.1"/>
    <property type="gene ID" value="TraesROB_scaffold_045116_01G000100"/>
</dbReference>
<sequence>MSPSGQQQKYNCFDTTTKANVKEQHVDMHILLSLLVILTNAFSNNHDSMPLLIYPLIQELKQDSLPFNVEINLKQELKHDSLPFNMEINLKQQSTSRLLRVA</sequence>
<organism evidence="1">
    <name type="scientific">Triticum aestivum</name>
    <name type="common">Wheat</name>
    <dbReference type="NCBI Taxonomy" id="4565"/>
    <lineage>
        <taxon>Eukaryota</taxon>
        <taxon>Viridiplantae</taxon>
        <taxon>Streptophyta</taxon>
        <taxon>Embryophyta</taxon>
        <taxon>Tracheophyta</taxon>
        <taxon>Spermatophyta</taxon>
        <taxon>Magnoliopsida</taxon>
        <taxon>Liliopsida</taxon>
        <taxon>Poales</taxon>
        <taxon>Poaceae</taxon>
        <taxon>BOP clade</taxon>
        <taxon>Pooideae</taxon>
        <taxon>Triticodae</taxon>
        <taxon>Triticeae</taxon>
        <taxon>Triticinae</taxon>
        <taxon>Triticum</taxon>
    </lineage>
</organism>
<reference evidence="1" key="1">
    <citation type="submission" date="2018-08" db="EMBL/GenBank/DDBJ databases">
        <authorList>
            <person name="Rossello M."/>
        </authorList>
    </citation>
    <scope>NUCLEOTIDE SEQUENCE [LARGE SCALE GENOMIC DNA]</scope>
    <source>
        <strain evidence="1">cv. Chinese Spring</strain>
    </source>
</reference>
<dbReference type="Gramene" id="TraesMAC3A03G01365720.1">
    <property type="protein sequence ID" value="TraesMAC3A03G01365720.1"/>
    <property type="gene ID" value="TraesMAC3A03G01365720"/>
</dbReference>
<proteinExistence type="predicted"/>